<proteinExistence type="predicted"/>
<evidence type="ECO:0000256" key="3">
    <source>
        <dbReference type="ARBA" id="ARBA00022989"/>
    </source>
</evidence>
<name>A0A7W7PPI2_9ACTN</name>
<feature type="domain" description="Major facilitator superfamily (MFS) profile" evidence="6">
    <location>
        <begin position="227"/>
        <end position="424"/>
    </location>
</feature>
<feature type="transmembrane region" description="Helical" evidence="5">
    <location>
        <begin position="382"/>
        <end position="399"/>
    </location>
</feature>
<dbReference type="RefSeq" id="WP_221463206.1">
    <property type="nucleotide sequence ID" value="NZ_JACHJH010000010.1"/>
</dbReference>
<dbReference type="Gene3D" id="1.20.1250.20">
    <property type="entry name" value="MFS general substrate transporter like domains"/>
    <property type="match status" value="2"/>
</dbReference>
<feature type="transmembrane region" description="Helical" evidence="5">
    <location>
        <begin position="7"/>
        <end position="32"/>
    </location>
</feature>
<evidence type="ECO:0000256" key="4">
    <source>
        <dbReference type="ARBA" id="ARBA00023136"/>
    </source>
</evidence>
<organism evidence="7 8">
    <name type="scientific">Streptomyces olivoverticillatus</name>
    <dbReference type="NCBI Taxonomy" id="66427"/>
    <lineage>
        <taxon>Bacteria</taxon>
        <taxon>Bacillati</taxon>
        <taxon>Actinomycetota</taxon>
        <taxon>Actinomycetes</taxon>
        <taxon>Kitasatosporales</taxon>
        <taxon>Streptomycetaceae</taxon>
        <taxon>Streptomyces</taxon>
    </lineage>
</organism>
<dbReference type="InterPro" id="IPR011701">
    <property type="entry name" value="MFS"/>
</dbReference>
<evidence type="ECO:0000259" key="6">
    <source>
        <dbReference type="PROSITE" id="PS50850"/>
    </source>
</evidence>
<evidence type="ECO:0000313" key="7">
    <source>
        <dbReference type="EMBL" id="MBB4895865.1"/>
    </source>
</evidence>
<dbReference type="InterPro" id="IPR036259">
    <property type="entry name" value="MFS_trans_sf"/>
</dbReference>
<dbReference type="SUPFAM" id="SSF103473">
    <property type="entry name" value="MFS general substrate transporter"/>
    <property type="match status" value="1"/>
</dbReference>
<keyword evidence="8" id="KW-1185">Reference proteome</keyword>
<reference evidence="7 8" key="1">
    <citation type="submission" date="2020-08" db="EMBL/GenBank/DDBJ databases">
        <title>Genomic Encyclopedia of Type Strains, Phase III (KMG-III): the genomes of soil and plant-associated and newly described type strains.</title>
        <authorList>
            <person name="Whitman W."/>
        </authorList>
    </citation>
    <scope>NUCLEOTIDE SEQUENCE [LARGE SCALE GENOMIC DNA]</scope>
    <source>
        <strain evidence="7 8">CECT 3266</strain>
    </source>
</reference>
<feature type="transmembrane region" description="Helical" evidence="5">
    <location>
        <begin position="130"/>
        <end position="152"/>
    </location>
</feature>
<evidence type="ECO:0000313" key="8">
    <source>
        <dbReference type="Proteomes" id="UP000556084"/>
    </source>
</evidence>
<comment type="caution">
    <text evidence="7">The sequence shown here is derived from an EMBL/GenBank/DDBJ whole genome shotgun (WGS) entry which is preliminary data.</text>
</comment>
<comment type="subcellular location">
    <subcellularLocation>
        <location evidence="1">Cell membrane</location>
        <topology evidence="1">Multi-pass membrane protein</topology>
    </subcellularLocation>
</comment>
<accession>A0A7W7PPI2</accession>
<dbReference type="Pfam" id="PF07690">
    <property type="entry name" value="MFS_1"/>
    <property type="match status" value="1"/>
</dbReference>
<evidence type="ECO:0000256" key="1">
    <source>
        <dbReference type="ARBA" id="ARBA00004651"/>
    </source>
</evidence>
<feature type="transmembrane region" description="Helical" evidence="5">
    <location>
        <begin position="231"/>
        <end position="249"/>
    </location>
</feature>
<feature type="transmembrane region" description="Helical" evidence="5">
    <location>
        <begin position="355"/>
        <end position="376"/>
    </location>
</feature>
<dbReference type="GO" id="GO:0022857">
    <property type="term" value="F:transmembrane transporter activity"/>
    <property type="evidence" value="ECO:0007669"/>
    <property type="project" value="InterPro"/>
</dbReference>
<evidence type="ECO:0000256" key="5">
    <source>
        <dbReference type="SAM" id="Phobius"/>
    </source>
</evidence>
<feature type="transmembrane region" description="Helical" evidence="5">
    <location>
        <begin position="288"/>
        <end position="310"/>
    </location>
</feature>
<keyword evidence="3 5" id="KW-1133">Transmembrane helix</keyword>
<feature type="transmembrane region" description="Helical" evidence="5">
    <location>
        <begin position="69"/>
        <end position="91"/>
    </location>
</feature>
<feature type="transmembrane region" description="Helical" evidence="5">
    <location>
        <begin position="97"/>
        <end position="118"/>
    </location>
</feature>
<dbReference type="PROSITE" id="PS50850">
    <property type="entry name" value="MFS"/>
    <property type="match status" value="1"/>
</dbReference>
<feature type="transmembrane region" description="Helical" evidence="5">
    <location>
        <begin position="316"/>
        <end position="335"/>
    </location>
</feature>
<feature type="transmembrane region" description="Helical" evidence="5">
    <location>
        <begin position="164"/>
        <end position="186"/>
    </location>
</feature>
<keyword evidence="2 5" id="KW-0812">Transmembrane</keyword>
<dbReference type="EMBL" id="JACHJH010000010">
    <property type="protein sequence ID" value="MBB4895865.1"/>
    <property type="molecule type" value="Genomic_DNA"/>
</dbReference>
<feature type="transmembrane region" description="Helical" evidence="5">
    <location>
        <begin position="261"/>
        <end position="281"/>
    </location>
</feature>
<dbReference type="InterPro" id="IPR020846">
    <property type="entry name" value="MFS_dom"/>
</dbReference>
<dbReference type="PANTHER" id="PTHR23534">
    <property type="entry name" value="MFS PERMEASE"/>
    <property type="match status" value="1"/>
</dbReference>
<dbReference type="PANTHER" id="PTHR23534:SF1">
    <property type="entry name" value="MAJOR FACILITATOR SUPERFAMILY PROTEIN"/>
    <property type="match status" value="1"/>
</dbReference>
<protein>
    <submittedName>
        <fullName evidence="7">MFS family permease</fullName>
    </submittedName>
</protein>
<sequence length="424" mass="42626">MQRRTIAGLFAAQLVGGIGVGIGVAVGVLFAARLAGESVAGLAGATLAVGSALLALPVAAWMRMRGRRFGLAMGYLIAAAGAAMLVVTAWLRPVPLLFPAMFLFGCATTANFQARFAAVDLAPPASRGRSLSVVIWATTVGAVGGPLVAVPADRLCRHLGGPPMAGSFLLSASALALAAAIVTLVLRPDPLLLARKAGLAGLAGAPPRAGGQRSAFGEAGRQALANRGARLGFAAVVSGHLVMLVVMSMTPVHLDHVGRPGVISVVMSVHLAGMFGFAPLVGSAGDRFGGRVVIGGATLLLMFSCALAASAGRDPLLLGLGIGLLGLGWSGTMIAGSTALTESVPEESRPAVQGLLDLVMGLAGAGGTALAGAVVATVGYPALAWSAIAVLLPLLVLVMPRQQLTSRRRDQRCTGVRGPRADDD</sequence>
<dbReference type="Proteomes" id="UP000556084">
    <property type="component" value="Unassembled WGS sequence"/>
</dbReference>
<keyword evidence="4 5" id="KW-0472">Membrane</keyword>
<feature type="transmembrane region" description="Helical" evidence="5">
    <location>
        <begin position="38"/>
        <end position="62"/>
    </location>
</feature>
<evidence type="ECO:0000256" key="2">
    <source>
        <dbReference type="ARBA" id="ARBA00022692"/>
    </source>
</evidence>
<dbReference type="AlphaFoldDB" id="A0A7W7PPI2"/>
<dbReference type="GO" id="GO:0005886">
    <property type="term" value="C:plasma membrane"/>
    <property type="evidence" value="ECO:0007669"/>
    <property type="project" value="UniProtKB-SubCell"/>
</dbReference>
<gene>
    <name evidence="7" type="ORF">FHS39_004946</name>
</gene>